<protein>
    <submittedName>
        <fullName evidence="2">Class I SAM-dependent methyltransferase</fullName>
    </submittedName>
</protein>
<reference evidence="2 3" key="1">
    <citation type="submission" date="2020-03" db="EMBL/GenBank/DDBJ databases">
        <title>Sphingomonas sp. nov., isolated from fish.</title>
        <authorList>
            <person name="Hyun D.-W."/>
            <person name="Bae J.-W."/>
        </authorList>
    </citation>
    <scope>NUCLEOTIDE SEQUENCE [LARGE SCALE GENOMIC DNA]</scope>
    <source>
        <strain evidence="2 3">HDW15B</strain>
    </source>
</reference>
<dbReference type="RefSeq" id="WP_166410001.1">
    <property type="nucleotide sequence ID" value="NZ_CP049869.1"/>
</dbReference>
<dbReference type="AlphaFoldDB" id="A0A6G7YLI2"/>
<proteinExistence type="predicted"/>
<dbReference type="PANTHER" id="PTHR43591">
    <property type="entry name" value="METHYLTRANSFERASE"/>
    <property type="match status" value="1"/>
</dbReference>
<dbReference type="InterPro" id="IPR013216">
    <property type="entry name" value="Methyltransf_11"/>
</dbReference>
<name>A0A6G7YLI2_9SPHN</name>
<evidence type="ECO:0000313" key="2">
    <source>
        <dbReference type="EMBL" id="QIK77605.1"/>
    </source>
</evidence>
<keyword evidence="2" id="KW-0489">Methyltransferase</keyword>
<evidence type="ECO:0000313" key="3">
    <source>
        <dbReference type="Proteomes" id="UP000503222"/>
    </source>
</evidence>
<keyword evidence="3" id="KW-1185">Reference proteome</keyword>
<dbReference type="EMBL" id="CP049869">
    <property type="protein sequence ID" value="QIK77605.1"/>
    <property type="molecule type" value="Genomic_DNA"/>
</dbReference>
<sequence>MLQRKPQGWAKRFISGLLHPANNRAAGNADRLISELSQTSDAPLILIIGGGAVGDGAGALYRTPNLRVVGFDIYASENIQLIADAHQLPFADEVFDAVWIQAVLEHVLDPQRVVDELTRVLKADGLVYAETPFLQSVHEGAYDFTRFTDSGHRWLFRRFDLIDSGAVLGPFAALVWSINQAATALFRSRAAGLLAQLSVFWLKYLDRLVPDSSARDAASAIFFLGRKTMATLSPKDAIAYFRGVQRR</sequence>
<dbReference type="GO" id="GO:0032259">
    <property type="term" value="P:methylation"/>
    <property type="evidence" value="ECO:0007669"/>
    <property type="project" value="UniProtKB-KW"/>
</dbReference>
<dbReference type="GO" id="GO:0008757">
    <property type="term" value="F:S-adenosylmethionine-dependent methyltransferase activity"/>
    <property type="evidence" value="ECO:0007669"/>
    <property type="project" value="InterPro"/>
</dbReference>
<dbReference type="KEGG" id="spii:G7077_00390"/>
<organism evidence="2 3">
    <name type="scientific">Sphingomonas piscis</name>
    <dbReference type="NCBI Taxonomy" id="2714943"/>
    <lineage>
        <taxon>Bacteria</taxon>
        <taxon>Pseudomonadati</taxon>
        <taxon>Pseudomonadota</taxon>
        <taxon>Alphaproteobacteria</taxon>
        <taxon>Sphingomonadales</taxon>
        <taxon>Sphingomonadaceae</taxon>
        <taxon>Sphingomonas</taxon>
    </lineage>
</organism>
<gene>
    <name evidence="2" type="ORF">G7077_00390</name>
</gene>
<evidence type="ECO:0000259" key="1">
    <source>
        <dbReference type="Pfam" id="PF08241"/>
    </source>
</evidence>
<dbReference type="Gene3D" id="3.40.50.150">
    <property type="entry name" value="Vaccinia Virus protein VP39"/>
    <property type="match status" value="1"/>
</dbReference>
<keyword evidence="2" id="KW-0808">Transferase</keyword>
<dbReference type="PANTHER" id="PTHR43591:SF24">
    <property type="entry name" value="2-METHOXY-6-POLYPRENYL-1,4-BENZOQUINOL METHYLASE, MITOCHONDRIAL"/>
    <property type="match status" value="1"/>
</dbReference>
<feature type="domain" description="Methyltransferase type 11" evidence="1">
    <location>
        <begin position="66"/>
        <end position="128"/>
    </location>
</feature>
<dbReference type="Proteomes" id="UP000503222">
    <property type="component" value="Chromosome"/>
</dbReference>
<accession>A0A6G7YLI2</accession>
<dbReference type="InterPro" id="IPR029063">
    <property type="entry name" value="SAM-dependent_MTases_sf"/>
</dbReference>
<dbReference type="Pfam" id="PF08241">
    <property type="entry name" value="Methyltransf_11"/>
    <property type="match status" value="1"/>
</dbReference>
<dbReference type="SUPFAM" id="SSF53335">
    <property type="entry name" value="S-adenosyl-L-methionine-dependent methyltransferases"/>
    <property type="match status" value="1"/>
</dbReference>